<keyword evidence="3" id="KW-1185">Reference proteome</keyword>
<gene>
    <name evidence="2" type="ORF">MB84_01770</name>
</gene>
<accession>A0A0E3YA48</accession>
<feature type="region of interest" description="Disordered" evidence="1">
    <location>
        <begin position="41"/>
        <end position="63"/>
    </location>
</feature>
<sequence length="83" mass="8743">MQLALAPDFSDFVPTLDGLRPPICAAERKVRARGIDGIMPNHCSRRAASRTPRPVESAAAPSQTDGAPIALFVSGGYPGIEPE</sequence>
<reference evidence="2" key="1">
    <citation type="submission" date="2016-06" db="EMBL/GenBank/DDBJ databases">
        <title>Pandoraea oxalativorans DSM 23570 Genome Sequencing.</title>
        <authorList>
            <person name="Ee R."/>
            <person name="Lim Y.-L."/>
            <person name="Yong D."/>
            <person name="Yin W.-F."/>
            <person name="Chan K.-G."/>
        </authorList>
    </citation>
    <scope>NUCLEOTIDE SEQUENCE</scope>
    <source>
        <strain evidence="2">DSM 23570</strain>
    </source>
</reference>
<evidence type="ECO:0000313" key="2">
    <source>
        <dbReference type="EMBL" id="AKC68452.1"/>
    </source>
</evidence>
<organism evidence="2 3">
    <name type="scientific">Pandoraea oxalativorans</name>
    <dbReference type="NCBI Taxonomy" id="573737"/>
    <lineage>
        <taxon>Bacteria</taxon>
        <taxon>Pseudomonadati</taxon>
        <taxon>Pseudomonadota</taxon>
        <taxon>Betaproteobacteria</taxon>
        <taxon>Burkholderiales</taxon>
        <taxon>Burkholderiaceae</taxon>
        <taxon>Pandoraea</taxon>
    </lineage>
</organism>
<dbReference type="PATRIC" id="fig|573737.6.peg.1123"/>
<evidence type="ECO:0000256" key="1">
    <source>
        <dbReference type="SAM" id="MobiDB-lite"/>
    </source>
</evidence>
<proteinExistence type="predicted"/>
<protein>
    <submittedName>
        <fullName evidence="2">Uncharacterized protein</fullName>
    </submittedName>
</protein>
<dbReference type="HOGENOM" id="CLU_2539460_0_0_4"/>
<dbReference type="Proteomes" id="UP000035050">
    <property type="component" value="Chromosome"/>
</dbReference>
<dbReference type="KEGG" id="pox:MB84_01770"/>
<dbReference type="AlphaFoldDB" id="A0A0E3YA48"/>
<name>A0A0E3YA48_9BURK</name>
<evidence type="ECO:0000313" key="3">
    <source>
        <dbReference type="Proteomes" id="UP000035050"/>
    </source>
</evidence>
<dbReference type="EMBL" id="CP011253">
    <property type="protein sequence ID" value="AKC68452.1"/>
    <property type="molecule type" value="Genomic_DNA"/>
</dbReference>